<keyword evidence="8" id="KW-1133">Transmembrane helix</keyword>
<keyword evidence="8" id="KW-0472">Membrane</keyword>
<dbReference type="EMBL" id="CACVAR010000114">
    <property type="protein sequence ID" value="CAA6803380.1"/>
    <property type="molecule type" value="Genomic_DNA"/>
</dbReference>
<dbReference type="InterPro" id="IPR019734">
    <property type="entry name" value="TPR_rpt"/>
</dbReference>
<feature type="repeat" description="TPR" evidence="7">
    <location>
        <begin position="1260"/>
        <end position="1293"/>
    </location>
</feature>
<feature type="repeat" description="TPR" evidence="7">
    <location>
        <begin position="1078"/>
        <end position="1111"/>
    </location>
</feature>
<keyword evidence="6" id="KW-0046">Antibiotic resistance</keyword>
<feature type="repeat" description="TPR" evidence="7">
    <location>
        <begin position="1112"/>
        <end position="1145"/>
    </location>
</feature>
<evidence type="ECO:0000256" key="8">
    <source>
        <dbReference type="SAM" id="Phobius"/>
    </source>
</evidence>
<dbReference type="SUPFAM" id="SSF48452">
    <property type="entry name" value="TPR-like"/>
    <property type="match status" value="3"/>
</dbReference>
<comment type="catalytic activity">
    <reaction evidence="1">
        <text>a beta-lactam + H2O = a substituted beta-amino acid</text>
        <dbReference type="Rhea" id="RHEA:20401"/>
        <dbReference type="ChEBI" id="CHEBI:15377"/>
        <dbReference type="ChEBI" id="CHEBI:35627"/>
        <dbReference type="ChEBI" id="CHEBI:140347"/>
        <dbReference type="EC" id="3.5.2.6"/>
    </reaction>
</comment>
<dbReference type="InterPro" id="IPR051685">
    <property type="entry name" value="Ycf3/AcsC/BcsC/TPR_MFPF"/>
</dbReference>
<dbReference type="PANTHER" id="PTHR44943">
    <property type="entry name" value="CELLULOSE SYNTHASE OPERON PROTEIN C"/>
    <property type="match status" value="1"/>
</dbReference>
<feature type="repeat" description="TPR" evidence="7">
    <location>
        <begin position="775"/>
        <end position="808"/>
    </location>
</feature>
<dbReference type="InterPro" id="IPR006597">
    <property type="entry name" value="Sel1-like"/>
</dbReference>
<evidence type="ECO:0000256" key="5">
    <source>
        <dbReference type="ARBA" id="ARBA00023157"/>
    </source>
</evidence>
<keyword evidence="5" id="KW-1015">Disulfide bond</keyword>
<keyword evidence="3" id="KW-0677">Repeat</keyword>
<gene>
    <name evidence="9" type="ORF">HELGO_WM34700</name>
</gene>
<dbReference type="InterPro" id="IPR011990">
    <property type="entry name" value="TPR-like_helical_dom_sf"/>
</dbReference>
<dbReference type="SMART" id="SM00028">
    <property type="entry name" value="TPR"/>
    <property type="match status" value="17"/>
</dbReference>
<evidence type="ECO:0000256" key="1">
    <source>
        <dbReference type="ARBA" id="ARBA00001526"/>
    </source>
</evidence>
<feature type="transmembrane region" description="Helical" evidence="8">
    <location>
        <begin position="435"/>
        <end position="455"/>
    </location>
</feature>
<feature type="repeat" description="TPR" evidence="7">
    <location>
        <begin position="1040"/>
        <end position="1073"/>
    </location>
</feature>
<dbReference type="GO" id="GO:0008800">
    <property type="term" value="F:beta-lactamase activity"/>
    <property type="evidence" value="ECO:0007669"/>
    <property type="project" value="UniProtKB-EC"/>
</dbReference>
<dbReference type="GO" id="GO:0046677">
    <property type="term" value="P:response to antibiotic"/>
    <property type="evidence" value="ECO:0007669"/>
    <property type="project" value="UniProtKB-KW"/>
</dbReference>
<feature type="repeat" description="TPR" evidence="7">
    <location>
        <begin position="723"/>
        <end position="756"/>
    </location>
</feature>
<feature type="repeat" description="TPR" evidence="7">
    <location>
        <begin position="1006"/>
        <end position="1039"/>
    </location>
</feature>
<dbReference type="Gene3D" id="1.25.40.10">
    <property type="entry name" value="Tetratricopeptide repeat domain"/>
    <property type="match status" value="7"/>
</dbReference>
<organism evidence="9">
    <name type="scientific">uncultured Sulfurovum sp</name>
    <dbReference type="NCBI Taxonomy" id="269237"/>
    <lineage>
        <taxon>Bacteria</taxon>
        <taxon>Pseudomonadati</taxon>
        <taxon>Campylobacterota</taxon>
        <taxon>Epsilonproteobacteria</taxon>
        <taxon>Campylobacterales</taxon>
        <taxon>Sulfurovaceae</taxon>
        <taxon>Sulfurovum</taxon>
        <taxon>environmental samples</taxon>
    </lineage>
</organism>
<dbReference type="InterPro" id="IPR027417">
    <property type="entry name" value="P-loop_NTPase"/>
</dbReference>
<dbReference type="PROSITE" id="PS50293">
    <property type="entry name" value="TPR_REGION"/>
    <property type="match status" value="7"/>
</dbReference>
<evidence type="ECO:0000256" key="3">
    <source>
        <dbReference type="ARBA" id="ARBA00022737"/>
    </source>
</evidence>
<feature type="repeat" description="TPR" evidence="7">
    <location>
        <begin position="881"/>
        <end position="914"/>
    </location>
</feature>
<evidence type="ECO:0000256" key="4">
    <source>
        <dbReference type="ARBA" id="ARBA00022803"/>
    </source>
</evidence>
<evidence type="ECO:0000256" key="7">
    <source>
        <dbReference type="PROSITE-ProRule" id="PRU00339"/>
    </source>
</evidence>
<dbReference type="EC" id="3.5.2.6" evidence="2"/>
<evidence type="ECO:0000313" key="9">
    <source>
        <dbReference type="EMBL" id="CAA6803380.1"/>
    </source>
</evidence>
<feature type="repeat" description="TPR" evidence="7">
    <location>
        <begin position="1193"/>
        <end position="1226"/>
    </location>
</feature>
<feature type="repeat" description="TPR" evidence="7">
    <location>
        <begin position="809"/>
        <end position="842"/>
    </location>
</feature>
<dbReference type="Pfam" id="PF13181">
    <property type="entry name" value="TPR_8"/>
    <property type="match status" value="8"/>
</dbReference>
<keyword evidence="8" id="KW-0812">Transmembrane</keyword>
<dbReference type="Pfam" id="PF13174">
    <property type="entry name" value="TPR_6"/>
    <property type="match status" value="1"/>
</dbReference>
<reference evidence="9" key="1">
    <citation type="submission" date="2020-01" db="EMBL/GenBank/DDBJ databases">
        <authorList>
            <person name="Meier V. D."/>
            <person name="Meier V D."/>
        </authorList>
    </citation>
    <scope>NUCLEOTIDE SEQUENCE</scope>
    <source>
        <strain evidence="9">HLG_WM_MAG_03</strain>
    </source>
</reference>
<dbReference type="SMART" id="SM00671">
    <property type="entry name" value="SEL1"/>
    <property type="match status" value="8"/>
</dbReference>
<feature type="repeat" description="TPR" evidence="7">
    <location>
        <begin position="968"/>
        <end position="1001"/>
    </location>
</feature>
<dbReference type="PANTHER" id="PTHR44943:SF8">
    <property type="entry name" value="TPR REPEAT-CONTAINING PROTEIN MJ0263"/>
    <property type="match status" value="1"/>
</dbReference>
<dbReference type="SUPFAM" id="SSF52540">
    <property type="entry name" value="P-loop containing nucleoside triphosphate hydrolases"/>
    <property type="match status" value="1"/>
</dbReference>
<feature type="repeat" description="TPR" evidence="7">
    <location>
        <begin position="1227"/>
        <end position="1259"/>
    </location>
</feature>
<protein>
    <recommendedName>
        <fullName evidence="2">beta-lactamase</fullName>
        <ecNumber evidence="2">3.5.2.6</ecNumber>
    </recommendedName>
</protein>
<name>A0A6S6S1L3_9BACT</name>
<dbReference type="PROSITE" id="PS50005">
    <property type="entry name" value="TPR"/>
    <property type="match status" value="13"/>
</dbReference>
<evidence type="ECO:0000256" key="2">
    <source>
        <dbReference type="ARBA" id="ARBA00012865"/>
    </source>
</evidence>
<feature type="repeat" description="TPR" evidence="7">
    <location>
        <begin position="648"/>
        <end position="681"/>
    </location>
</feature>
<dbReference type="Pfam" id="PF13424">
    <property type="entry name" value="TPR_12"/>
    <property type="match status" value="1"/>
</dbReference>
<accession>A0A6S6S1L3</accession>
<keyword evidence="4 7" id="KW-0802">TPR repeat</keyword>
<evidence type="ECO:0000256" key="6">
    <source>
        <dbReference type="ARBA" id="ARBA00023251"/>
    </source>
</evidence>
<proteinExistence type="predicted"/>
<sequence>MNKQFYQVGGSLPADSKSYIKREADDKLYHYLKEGKYCYVLNARQVGKSSLRVQTSTKLEEEGYSCVNIDLTSIGSDDITADEWYFSFLLYIIDELELDEDEFADWWDENEKLTVINRFAKTLDRFVLKDGEYNIVIFIDEIDSILGIKKDFSADDFFAVIRTFYNLRSEDKRYNRISFALFGVATPEDLMRDSTRTPFNIASSVKIEQFQLEEAYPLMEGLENQSLNRKDILEKIFEWTSGTPYLTQKILDYIVENPLTRLEDIDEIIDILFIKENFKEINISNIQNRILSNESYSIGMLYLIGKIISDEIILADDSSFEQIYLKLSGLVKEKDGVLVYTNKIYQQLFNQTWLDESMSKIDRPFAKDLQRWIELNRANSALLKGEVLREATEWASKPIDLTSDESEYLRLSIQEEQEFKLEEERKKGQSKVIKLLLVSLLIISLVVIVLVNMYFEKQKSEEEKKKYQLQIELSTANIDERLNNMKIQKPVYFDEDSKYFIPDTMDEEIINSNLKSSYKIKEELLKQNSALIHLIINVRKENFDKQLWLDTLEVMKLKQKERLFKNLKFYGYINHADIAYNNDNVKETMVFYKRAIKVDPEDVSTYQSIIAMYKRLSGQEKERGKKYSKGDTMPEIISFFENISHDNFNACKSLGDIYKFNSNYKEAMTFYQKALSIHQKEIINDDKKRHVYRNILSIYQKTKKYDEAIIYFEELFKKDLKNMNVYQSIGHLYRLQKDYDKALEIYKKVIEVDSKVSQAYTYQYDFASIVYYGSPSLYGDILGIYEETKKYDKAIEYFKEQVEKDSKDIGAYTSLASIYQKSNDYDNALVMYKKIIKINPSVSNLYSNSYQKILSIYQKTKKYDEAIIYFEELFKKDLKNMNVYQSIGHLYRLQKDYDKALEIYKKVIEVDSKISEAYKYQSNYGNNIYYVEDEGLYSDILGIYKETKEYNKAIEYFKEQVQKNSRDVNAYSSLGIIYRSKEDYNNALVMYKKIIEINPSSSNRYINSYQDILSIYQETKEYDKAIEYFKEQVQKNSRDVNAYSSLGIIYRSKEDYNNALVMYKKVIEINPSSSNRYINSYQDILSIYQETKEYNKAIEYFKEQIKKNPEDIVLYQKLGDIYRYTNQNNKALEIYQKIIDINFKNNYARQPIIYDTAQPIIYDTAQPIIYDTAQPIIYDTSKTYIGNSSFINESPYIQIFEMYRKTKKYSEAVQVYQNIIKQHPENMMAYYYIGIAYHKQKKYIKAVKAYKQAIKINPTAKIYHKMGMAYFKNNQFDETIQMYRKAVELNPKNPSFYRDLFKLQRRQKQPIDMKLEDKYREISAQEKPNKRKYSNRKGWIYLGEYFDGKWEEQHFESNEHIEPFSFIDSHQIITSQLSLKDEPYFGNGLSDVIKGDRVKVLKTYNIGTYWWAHVQY</sequence>
<dbReference type="Pfam" id="PF00515">
    <property type="entry name" value="TPR_1"/>
    <property type="match status" value="4"/>
</dbReference>